<feature type="compositionally biased region" description="Polar residues" evidence="1">
    <location>
        <begin position="116"/>
        <end position="127"/>
    </location>
</feature>
<feature type="compositionally biased region" description="Polar residues" evidence="1">
    <location>
        <begin position="77"/>
        <end position="89"/>
    </location>
</feature>
<feature type="compositionally biased region" description="Polar residues" evidence="1">
    <location>
        <begin position="37"/>
        <end position="52"/>
    </location>
</feature>
<organism evidence="2 3">
    <name type="scientific">Orbilia oligospora</name>
    <name type="common">Nematode-trapping fungus</name>
    <name type="synonym">Arthrobotrys oligospora</name>
    <dbReference type="NCBI Taxonomy" id="2813651"/>
    <lineage>
        <taxon>Eukaryota</taxon>
        <taxon>Fungi</taxon>
        <taxon>Dikarya</taxon>
        <taxon>Ascomycota</taxon>
        <taxon>Pezizomycotina</taxon>
        <taxon>Orbiliomycetes</taxon>
        <taxon>Orbiliales</taxon>
        <taxon>Orbiliaceae</taxon>
        <taxon>Orbilia</taxon>
    </lineage>
</organism>
<sequence>MPRSPTCSPIFEFPTEMATSLVIPKISLRTHSEIRSQESSPRINLKSPLTTESKSRTGIPIITETNRDTRSSELRVTGQSSDESSQSPTLGELDSSYFEVGAEPDNEDYVVDEYSHTGQKPTETVGYSKSLSTPHSPGSSISSQPSLSEQCLMRKGFRVEVREYDAEKAEGLEQNDGPEPDQGCCGCFEWLTAFWKHGT</sequence>
<feature type="compositionally biased region" description="Low complexity" evidence="1">
    <location>
        <begin position="128"/>
        <end position="147"/>
    </location>
</feature>
<gene>
    <name evidence="2" type="ORF">TWF788_005008</name>
</gene>
<name>A0A7C8PYZ3_ORBOL</name>
<evidence type="ECO:0000313" key="2">
    <source>
        <dbReference type="EMBL" id="KAF3184759.1"/>
    </source>
</evidence>
<dbReference type="EMBL" id="JAABOE010000023">
    <property type="protein sequence ID" value="KAF3184759.1"/>
    <property type="molecule type" value="Genomic_DNA"/>
</dbReference>
<feature type="region of interest" description="Disordered" evidence="1">
    <location>
        <begin position="32"/>
        <end position="147"/>
    </location>
</feature>
<dbReference type="AlphaFoldDB" id="A0A7C8PYZ3"/>
<accession>A0A7C8PYZ3</accession>
<comment type="caution">
    <text evidence="2">The sequence shown here is derived from an EMBL/GenBank/DDBJ whole genome shotgun (WGS) entry which is preliminary data.</text>
</comment>
<protein>
    <submittedName>
        <fullName evidence="2">Uncharacterized protein</fullName>
    </submittedName>
</protein>
<feature type="compositionally biased region" description="Acidic residues" evidence="1">
    <location>
        <begin position="102"/>
        <end position="111"/>
    </location>
</feature>
<evidence type="ECO:0000256" key="1">
    <source>
        <dbReference type="SAM" id="MobiDB-lite"/>
    </source>
</evidence>
<reference evidence="2 3" key="1">
    <citation type="submission" date="2019-06" db="EMBL/GenBank/DDBJ databases">
        <authorList>
            <person name="Palmer J.M."/>
        </authorList>
    </citation>
    <scope>NUCLEOTIDE SEQUENCE [LARGE SCALE GENOMIC DNA]</scope>
    <source>
        <strain evidence="2 3">TWF788</strain>
    </source>
</reference>
<evidence type="ECO:0000313" key="3">
    <source>
        <dbReference type="Proteomes" id="UP000479691"/>
    </source>
</evidence>
<proteinExistence type="predicted"/>
<dbReference type="Proteomes" id="UP000479691">
    <property type="component" value="Unassembled WGS sequence"/>
</dbReference>